<dbReference type="EC" id="2.1.3.-" evidence="3"/>
<evidence type="ECO:0000256" key="3">
    <source>
        <dbReference type="HAMAP-Rule" id="MF_01589"/>
    </source>
</evidence>
<accession>A0A662ZGU4</accession>
<dbReference type="PIRSF" id="PIRSF006325">
    <property type="entry name" value="MeTrfase_bac"/>
    <property type="match status" value="1"/>
</dbReference>
<evidence type="ECO:0000256" key="2">
    <source>
        <dbReference type="ARBA" id="ARBA00022691"/>
    </source>
</evidence>
<protein>
    <recommendedName>
        <fullName evidence="3">Carboxy-S-adenosyl-L-methionine synthase</fullName>
        <shortName evidence="3">Cx-SAM synthase</shortName>
        <ecNumber evidence="3">2.1.3.-</ecNumber>
    </recommendedName>
</protein>
<keyword evidence="6" id="KW-0489">Methyltransferase</keyword>
<proteinExistence type="inferred from homology"/>
<dbReference type="AlphaFoldDB" id="A0A662ZGU4"/>
<dbReference type="PANTHER" id="PTHR43861:SF2">
    <property type="entry name" value="CARBOXY-S-ADENOSYL-L-METHIONINE SYNTHASE"/>
    <property type="match status" value="1"/>
</dbReference>
<feature type="binding site" evidence="3 4">
    <location>
        <position position="37"/>
    </location>
    <ligand>
        <name>S-adenosyl-L-methionine</name>
        <dbReference type="ChEBI" id="CHEBI:59789"/>
    </ligand>
</feature>
<dbReference type="Proteomes" id="UP000243745">
    <property type="component" value="Unassembled WGS sequence"/>
</dbReference>
<dbReference type="RefSeq" id="WP_031579408.1">
    <property type="nucleotide sequence ID" value="NZ_FOXF01000009.1"/>
</dbReference>
<dbReference type="EMBL" id="FOXF01000009">
    <property type="protein sequence ID" value="SFP21483.1"/>
    <property type="molecule type" value="Genomic_DNA"/>
</dbReference>
<feature type="domain" description="Methyltransferase" evidence="5">
    <location>
        <begin position="60"/>
        <end position="155"/>
    </location>
</feature>
<keyword evidence="1 3" id="KW-0808">Transferase</keyword>
<feature type="binding site" evidence="3 4">
    <location>
        <begin position="114"/>
        <end position="115"/>
    </location>
    <ligand>
        <name>S-adenosyl-L-methionine</name>
        <dbReference type="ChEBI" id="CHEBI:59789"/>
    </ligand>
</feature>
<dbReference type="GO" id="GO:0016743">
    <property type="term" value="F:carboxyl- or carbamoyltransferase activity"/>
    <property type="evidence" value="ECO:0007669"/>
    <property type="project" value="UniProtKB-UniRule"/>
</dbReference>
<dbReference type="GO" id="GO:0002098">
    <property type="term" value="P:tRNA wobble uridine modification"/>
    <property type="evidence" value="ECO:0007669"/>
    <property type="project" value="InterPro"/>
</dbReference>
<organism evidence="6 7">
    <name type="scientific">Ruminobacter amylophilus</name>
    <dbReference type="NCBI Taxonomy" id="867"/>
    <lineage>
        <taxon>Bacteria</taxon>
        <taxon>Pseudomonadati</taxon>
        <taxon>Pseudomonadota</taxon>
        <taxon>Gammaproteobacteria</taxon>
        <taxon>Aeromonadales</taxon>
        <taxon>Succinivibrionaceae</taxon>
        <taxon>Ruminobacter</taxon>
    </lineage>
</organism>
<comment type="catalytic activity">
    <reaction evidence="3">
        <text>prephenate + S-adenosyl-L-methionine = carboxy-S-adenosyl-L-methionine + 3-phenylpyruvate + H2O</text>
        <dbReference type="Rhea" id="RHEA:51692"/>
        <dbReference type="ChEBI" id="CHEBI:15377"/>
        <dbReference type="ChEBI" id="CHEBI:18005"/>
        <dbReference type="ChEBI" id="CHEBI:29934"/>
        <dbReference type="ChEBI" id="CHEBI:59789"/>
        <dbReference type="ChEBI" id="CHEBI:134278"/>
    </reaction>
</comment>
<sequence length="239" mass="26499">MHDNIFAAPRDRIGDFSFDDTVANVFPDMIRRSVPGYSNIVSAIGMFTAKFSRPDTKLYDLGCSLGACSIEMNRYAAEGCEVIGIDNSEAMVSRAREIVKGYKGNGKVNIIAGDITDFEFEPSSVVVLNFVLQFIAPEKRDALMKKIADSLVPGGILVLSEKFKFADETIQNTLFDLHLDFKKANGYSDLEISQKRTSLENVLISDEVPTHIARLKNCGFSHASVWYQCFNFGSIIAIK</sequence>
<dbReference type="Pfam" id="PF13649">
    <property type="entry name" value="Methyltransf_25"/>
    <property type="match status" value="1"/>
</dbReference>
<dbReference type="NCBIfam" id="TIGR00740">
    <property type="entry name" value="carboxy-S-adenosyl-L-methionine synthase CmoA"/>
    <property type="match status" value="1"/>
</dbReference>
<dbReference type="SUPFAM" id="SSF53335">
    <property type="entry name" value="S-adenosyl-L-methionine-dependent methyltransferases"/>
    <property type="match status" value="1"/>
</dbReference>
<evidence type="ECO:0000313" key="6">
    <source>
        <dbReference type="EMBL" id="SFP21483.1"/>
    </source>
</evidence>
<keyword evidence="2 3" id="KW-0949">S-adenosyl-L-methionine</keyword>
<keyword evidence="7" id="KW-1185">Reference proteome</keyword>
<comment type="similarity">
    <text evidence="3">Belongs to the class I-like SAM-binding methyltransferase superfamily. Cx-SAM synthase family.</text>
</comment>
<dbReference type="GO" id="GO:0032259">
    <property type="term" value="P:methylation"/>
    <property type="evidence" value="ECO:0007669"/>
    <property type="project" value="UniProtKB-KW"/>
</dbReference>
<comment type="function">
    <text evidence="3">Catalyzes the conversion of S-adenosyl-L-methionine (SAM) to carboxy-S-adenosyl-L-methionine (Cx-SAM).</text>
</comment>
<dbReference type="PANTHER" id="PTHR43861">
    <property type="entry name" value="TRANS-ACONITATE 2-METHYLTRANSFERASE-RELATED"/>
    <property type="match status" value="1"/>
</dbReference>
<gene>
    <name evidence="3" type="primary">cmoA</name>
    <name evidence="6" type="ORF">SAMN02910344_00757</name>
</gene>
<reference evidence="6 7" key="1">
    <citation type="submission" date="2016-10" db="EMBL/GenBank/DDBJ databases">
        <authorList>
            <person name="Varghese N."/>
            <person name="Submissions S."/>
        </authorList>
    </citation>
    <scope>NUCLEOTIDE SEQUENCE [LARGE SCALE GENOMIC DNA]</scope>
    <source>
        <strain evidence="6 7">DSM 1361</strain>
    </source>
</reference>
<dbReference type="HAMAP" id="MF_01589">
    <property type="entry name" value="Cx_SAM_synthase"/>
    <property type="match status" value="1"/>
</dbReference>
<dbReference type="Gene3D" id="3.40.50.150">
    <property type="entry name" value="Vaccinia Virus protein VP39"/>
    <property type="match status" value="1"/>
</dbReference>
<dbReference type="CDD" id="cd02440">
    <property type="entry name" value="AdoMet_MTases"/>
    <property type="match status" value="1"/>
</dbReference>
<comment type="subunit">
    <text evidence="3">Homodimer.</text>
</comment>
<name>A0A662ZGU4_9GAMM</name>
<feature type="binding site" evidence="3">
    <location>
        <position position="196"/>
    </location>
    <ligand>
        <name>S-adenosyl-L-methionine</name>
        <dbReference type="ChEBI" id="CHEBI:59789"/>
    </ligand>
</feature>
<dbReference type="InterPro" id="IPR005271">
    <property type="entry name" value="CmoA"/>
</dbReference>
<evidence type="ECO:0000256" key="1">
    <source>
        <dbReference type="ARBA" id="ARBA00022679"/>
    </source>
</evidence>
<feature type="binding site" evidence="3 4">
    <location>
        <begin position="62"/>
        <end position="64"/>
    </location>
    <ligand>
        <name>S-adenosyl-L-methionine</name>
        <dbReference type="ChEBI" id="CHEBI:59789"/>
    </ligand>
</feature>
<evidence type="ECO:0000313" key="7">
    <source>
        <dbReference type="Proteomes" id="UP000243745"/>
    </source>
</evidence>
<evidence type="ECO:0000256" key="4">
    <source>
        <dbReference type="PIRSR" id="PIRSR006325-1"/>
    </source>
</evidence>
<dbReference type="InterPro" id="IPR041698">
    <property type="entry name" value="Methyltransf_25"/>
</dbReference>
<dbReference type="InterPro" id="IPR029063">
    <property type="entry name" value="SAM-dependent_MTases_sf"/>
</dbReference>
<dbReference type="GO" id="GO:0008168">
    <property type="term" value="F:methyltransferase activity"/>
    <property type="evidence" value="ECO:0007669"/>
    <property type="project" value="UniProtKB-KW"/>
</dbReference>
<feature type="binding site" evidence="3 4">
    <location>
        <begin position="86"/>
        <end position="87"/>
    </location>
    <ligand>
        <name>S-adenosyl-L-methionine</name>
        <dbReference type="ChEBI" id="CHEBI:59789"/>
    </ligand>
</feature>
<dbReference type="NCBIfam" id="NF011995">
    <property type="entry name" value="PRK15451.1"/>
    <property type="match status" value="1"/>
</dbReference>
<dbReference type="GO" id="GO:1904047">
    <property type="term" value="F:S-adenosyl-L-methionine binding"/>
    <property type="evidence" value="ECO:0007669"/>
    <property type="project" value="UniProtKB-UniRule"/>
</dbReference>
<feature type="binding site" evidence="3 4">
    <location>
        <position position="129"/>
    </location>
    <ligand>
        <name>S-adenosyl-L-methionine</name>
        <dbReference type="ChEBI" id="CHEBI:59789"/>
    </ligand>
</feature>
<dbReference type="OrthoDB" id="9779941at2"/>
<evidence type="ECO:0000259" key="5">
    <source>
        <dbReference type="Pfam" id="PF13649"/>
    </source>
</evidence>